<dbReference type="Pfam" id="PF19890">
    <property type="entry name" value="DUF6363"/>
    <property type="match status" value="1"/>
</dbReference>
<dbReference type="InterPro" id="IPR037483">
    <property type="entry name" value="YjjU-like"/>
</dbReference>
<dbReference type="Pfam" id="PF01734">
    <property type="entry name" value="Patatin"/>
    <property type="match status" value="1"/>
</dbReference>
<dbReference type="PANTHER" id="PTHR14226:SF25">
    <property type="entry name" value="PHOSPHOESTERASE"/>
    <property type="match status" value="1"/>
</dbReference>
<organism evidence="6 7">
    <name type="scientific">Marvinbryantia formatexigens DSM 14469</name>
    <dbReference type="NCBI Taxonomy" id="478749"/>
    <lineage>
        <taxon>Bacteria</taxon>
        <taxon>Bacillati</taxon>
        <taxon>Bacillota</taxon>
        <taxon>Clostridia</taxon>
        <taxon>Lachnospirales</taxon>
        <taxon>Lachnospiraceae</taxon>
        <taxon>Marvinbryantia</taxon>
    </lineage>
</organism>
<protein>
    <submittedName>
        <fullName evidence="6">Phospholipase, patatin family</fullName>
    </submittedName>
</protein>
<dbReference type="Gene3D" id="3.40.1090.10">
    <property type="entry name" value="Cytosolic phospholipase A2 catalytic domain"/>
    <property type="match status" value="2"/>
</dbReference>
<accession>C6LBR9</accession>
<dbReference type="SUPFAM" id="SSF52151">
    <property type="entry name" value="FabD/lysophospholipase-like"/>
    <property type="match status" value="1"/>
</dbReference>
<evidence type="ECO:0000256" key="2">
    <source>
        <dbReference type="ARBA" id="ARBA00022963"/>
    </source>
</evidence>
<dbReference type="STRING" id="168384.SAMN05660368_00575"/>
<evidence type="ECO:0000256" key="4">
    <source>
        <dbReference type="PROSITE-ProRule" id="PRU01161"/>
    </source>
</evidence>
<evidence type="ECO:0000256" key="1">
    <source>
        <dbReference type="ARBA" id="ARBA00022801"/>
    </source>
</evidence>
<feature type="active site" description="Nucleophile" evidence="4">
    <location>
        <position position="46"/>
    </location>
</feature>
<evidence type="ECO:0000259" key="5">
    <source>
        <dbReference type="PROSITE" id="PS51635"/>
    </source>
</evidence>
<name>C6LBR9_9FIRM</name>
<comment type="caution">
    <text evidence="6">The sequence shown here is derived from an EMBL/GenBank/DDBJ whole genome shotgun (WGS) entry which is preliminary data.</text>
</comment>
<gene>
    <name evidence="6" type="ORF">BRYFOR_06064</name>
</gene>
<dbReference type="CDD" id="cd07208">
    <property type="entry name" value="Pat_hypo_Ecoli_yjju_like"/>
    <property type="match status" value="1"/>
</dbReference>
<reference evidence="6" key="1">
    <citation type="submission" date="2009-07" db="EMBL/GenBank/DDBJ databases">
        <authorList>
            <person name="Weinstock G."/>
            <person name="Sodergren E."/>
            <person name="Clifton S."/>
            <person name="Fulton L."/>
            <person name="Fulton B."/>
            <person name="Courtney L."/>
            <person name="Fronick C."/>
            <person name="Harrison M."/>
            <person name="Strong C."/>
            <person name="Farmer C."/>
            <person name="Delahaunty K."/>
            <person name="Markovic C."/>
            <person name="Hall O."/>
            <person name="Minx P."/>
            <person name="Tomlinson C."/>
            <person name="Mitreva M."/>
            <person name="Nelson J."/>
            <person name="Hou S."/>
            <person name="Wollam A."/>
            <person name="Pepin K.H."/>
            <person name="Johnson M."/>
            <person name="Bhonagiri V."/>
            <person name="Nash W.E."/>
            <person name="Warren W."/>
            <person name="Chinwalla A."/>
            <person name="Mardis E.R."/>
            <person name="Wilson R.K."/>
        </authorList>
    </citation>
    <scope>NUCLEOTIDE SEQUENCE [LARGE SCALE GENOMIC DNA]</scope>
    <source>
        <strain evidence="6">DSM 14469</strain>
    </source>
</reference>
<dbReference type="PANTHER" id="PTHR14226">
    <property type="entry name" value="NEUROPATHY TARGET ESTERASE/SWISS CHEESE D.MELANOGASTER"/>
    <property type="match status" value="1"/>
</dbReference>
<dbReference type="GO" id="GO:0016787">
    <property type="term" value="F:hydrolase activity"/>
    <property type="evidence" value="ECO:0007669"/>
    <property type="project" value="UniProtKB-UniRule"/>
</dbReference>
<proteinExistence type="predicted"/>
<dbReference type="GO" id="GO:0016042">
    <property type="term" value="P:lipid catabolic process"/>
    <property type="evidence" value="ECO:0007669"/>
    <property type="project" value="UniProtKB-UniRule"/>
</dbReference>
<sequence>MEERIEDNMKTGVIDVGGGLRGIYAAGVFDYCLDAGVTFDIGIGVSAGSANIAAYLAGQKGRNYLFYTDYSFRKEYMSFKNFVRKKSYIDMDYLYGTLSNSTGENPLDYPAIVRNSAQMLVVATNAQTGEAVYFQKDDLKQDNYDIFKASCSIPFVCRPYEINGVPYYDGALSDPVPIEKAFACGCDKVVVILTKPEAFIRNPAKDEKIARRIQKKYPASAENLRKRAENYNRQVALAKQYRDQGRAIIIAPDDTCGVDTLTRDREALQRFYKKGYQDAQAIPEFLKQDGGK</sequence>
<dbReference type="eggNOG" id="COG4667">
    <property type="taxonomic scope" value="Bacteria"/>
</dbReference>
<evidence type="ECO:0000313" key="7">
    <source>
        <dbReference type="Proteomes" id="UP000005561"/>
    </source>
</evidence>
<dbReference type="PROSITE" id="PS51635">
    <property type="entry name" value="PNPLA"/>
    <property type="match status" value="1"/>
</dbReference>
<dbReference type="InterPro" id="IPR002641">
    <property type="entry name" value="PNPLA_dom"/>
</dbReference>
<dbReference type="InterPro" id="IPR050301">
    <property type="entry name" value="NTE"/>
</dbReference>
<keyword evidence="1 4" id="KW-0378">Hydrolase</keyword>
<dbReference type="AlphaFoldDB" id="C6LBR9"/>
<dbReference type="Proteomes" id="UP000005561">
    <property type="component" value="Unassembled WGS sequence"/>
</dbReference>
<feature type="short sequence motif" description="DGA/G" evidence="4">
    <location>
        <begin position="169"/>
        <end position="171"/>
    </location>
</feature>
<keyword evidence="7" id="KW-1185">Reference proteome</keyword>
<evidence type="ECO:0000313" key="6">
    <source>
        <dbReference type="EMBL" id="EET61872.1"/>
    </source>
</evidence>
<evidence type="ECO:0000256" key="3">
    <source>
        <dbReference type="ARBA" id="ARBA00023098"/>
    </source>
</evidence>
<feature type="domain" description="PNPLA" evidence="5">
    <location>
        <begin position="13"/>
        <end position="182"/>
    </location>
</feature>
<dbReference type="InterPro" id="IPR016035">
    <property type="entry name" value="Acyl_Trfase/lysoPLipase"/>
</dbReference>
<keyword evidence="3 4" id="KW-0443">Lipid metabolism</keyword>
<dbReference type="EMBL" id="ACCL02000004">
    <property type="protein sequence ID" value="EET61872.1"/>
    <property type="molecule type" value="Genomic_DNA"/>
</dbReference>
<feature type="short sequence motif" description="GXGXXG" evidence="4">
    <location>
        <begin position="17"/>
        <end position="22"/>
    </location>
</feature>
<feature type="short sequence motif" description="GXSXG" evidence="4">
    <location>
        <begin position="44"/>
        <end position="48"/>
    </location>
</feature>
<feature type="active site" description="Proton acceptor" evidence="4">
    <location>
        <position position="169"/>
    </location>
</feature>
<keyword evidence="2 4" id="KW-0442">Lipid degradation</keyword>
<dbReference type="InterPro" id="IPR045943">
    <property type="entry name" value="DUF6363"/>
</dbReference>